<gene>
    <name evidence="2" type="ORF">MYCTH_2128884</name>
</gene>
<dbReference type="AlphaFoldDB" id="G2QJP3"/>
<dbReference type="PANTHER" id="PTHR35910:SF6">
    <property type="entry name" value="2EXR DOMAIN-CONTAINING PROTEIN"/>
    <property type="match status" value="1"/>
</dbReference>
<protein>
    <recommendedName>
        <fullName evidence="1">2EXR domain-containing protein</fullName>
    </recommendedName>
</protein>
<dbReference type="VEuPathDB" id="FungiDB:MYCTH_2128884"/>
<dbReference type="OrthoDB" id="3540486at2759"/>
<organism evidence="2 3">
    <name type="scientific">Thermothelomyces thermophilus (strain ATCC 42464 / BCRC 31852 / DSM 1799)</name>
    <name type="common">Sporotrichum thermophile</name>
    <dbReference type="NCBI Taxonomy" id="573729"/>
    <lineage>
        <taxon>Eukaryota</taxon>
        <taxon>Fungi</taxon>
        <taxon>Dikarya</taxon>
        <taxon>Ascomycota</taxon>
        <taxon>Pezizomycotina</taxon>
        <taxon>Sordariomycetes</taxon>
        <taxon>Sordariomycetidae</taxon>
        <taxon>Sordariales</taxon>
        <taxon>Chaetomiaceae</taxon>
        <taxon>Thermothelomyces</taxon>
    </lineage>
</organism>
<dbReference type="STRING" id="573729.G2QJP3"/>
<dbReference type="InterPro" id="IPR045518">
    <property type="entry name" value="2EXR"/>
</dbReference>
<dbReference type="PANTHER" id="PTHR35910">
    <property type="entry name" value="2EXR DOMAIN-CONTAINING PROTEIN"/>
    <property type="match status" value="1"/>
</dbReference>
<dbReference type="Pfam" id="PF20150">
    <property type="entry name" value="2EXR"/>
    <property type="match status" value="1"/>
</dbReference>
<dbReference type="GeneID" id="11507073"/>
<dbReference type="Proteomes" id="UP000007322">
    <property type="component" value="Chromosome 5"/>
</dbReference>
<sequence length="301" mass="34949">MAHQTFPQFRRLPTEIRVMIWELCLPQRVIRLSSLVIAHSHHHYHDAALDPTIERLLRFVFSRSCLVSYVCRESRAVATMRRVPVTDLDLPWLGRGTWFDPRTDTLMLDCDVFFAHSRFWLQLRRKLFPGPRVATSRVRLAVVKDLATWYFNYLQLRHRQGSDQNDRRDRPDEGDGAPLPAIRQISWAVEMKEVYLPLPMRDVAIRAGWAGPLREAACRQVEVRQGGLLERLERLAIPHVMDMREAGTMVAEALDCWANEYSKIVAMSRALGFEGSEKEWRKNGGGPYPVFTTCMCDSRQW</sequence>
<reference evidence="2 3" key="1">
    <citation type="journal article" date="2011" name="Nat. Biotechnol.">
        <title>Comparative genomic analysis of the thermophilic biomass-degrading fungi Myceliophthora thermophila and Thielavia terrestris.</title>
        <authorList>
            <person name="Berka R.M."/>
            <person name="Grigoriev I.V."/>
            <person name="Otillar R."/>
            <person name="Salamov A."/>
            <person name="Grimwood J."/>
            <person name="Reid I."/>
            <person name="Ishmael N."/>
            <person name="John T."/>
            <person name="Darmond C."/>
            <person name="Moisan M.-C."/>
            <person name="Henrissat B."/>
            <person name="Coutinho P.M."/>
            <person name="Lombard V."/>
            <person name="Natvig D.O."/>
            <person name="Lindquist E."/>
            <person name="Schmutz J."/>
            <person name="Lucas S."/>
            <person name="Harris P."/>
            <person name="Powlowski J."/>
            <person name="Bellemare A."/>
            <person name="Taylor D."/>
            <person name="Butler G."/>
            <person name="de Vries R.P."/>
            <person name="Allijn I.E."/>
            <person name="van den Brink J."/>
            <person name="Ushinsky S."/>
            <person name="Storms R."/>
            <person name="Powell A.J."/>
            <person name="Paulsen I.T."/>
            <person name="Elbourne L.D.H."/>
            <person name="Baker S.E."/>
            <person name="Magnuson J."/>
            <person name="LaBoissiere S."/>
            <person name="Clutterbuck A.J."/>
            <person name="Martinez D."/>
            <person name="Wogulis M."/>
            <person name="de Leon A.L."/>
            <person name="Rey M.W."/>
            <person name="Tsang A."/>
        </authorList>
    </citation>
    <scope>NUCLEOTIDE SEQUENCE [LARGE SCALE GENOMIC DNA]</scope>
    <source>
        <strain evidence="3">ATCC 42464 / BCRC 31852 / DSM 1799</strain>
    </source>
</reference>
<dbReference type="HOGENOM" id="CLU_924965_0_0_1"/>
<keyword evidence="3" id="KW-1185">Reference proteome</keyword>
<dbReference type="eggNOG" id="ENOG502RJA5">
    <property type="taxonomic scope" value="Eukaryota"/>
</dbReference>
<accession>G2QJP3</accession>
<feature type="domain" description="2EXR" evidence="1">
    <location>
        <begin position="6"/>
        <end position="106"/>
    </location>
</feature>
<evidence type="ECO:0000259" key="1">
    <source>
        <dbReference type="Pfam" id="PF20150"/>
    </source>
</evidence>
<name>G2QJP3_THET4</name>
<dbReference type="InParanoid" id="G2QJP3"/>
<dbReference type="KEGG" id="mtm:MYCTH_2128884"/>
<dbReference type="EMBL" id="CP003006">
    <property type="protein sequence ID" value="AEO59800.1"/>
    <property type="molecule type" value="Genomic_DNA"/>
</dbReference>
<evidence type="ECO:0000313" key="2">
    <source>
        <dbReference type="EMBL" id="AEO59800.1"/>
    </source>
</evidence>
<dbReference type="RefSeq" id="XP_003665045.1">
    <property type="nucleotide sequence ID" value="XM_003664997.1"/>
</dbReference>
<proteinExistence type="predicted"/>
<evidence type="ECO:0000313" key="3">
    <source>
        <dbReference type="Proteomes" id="UP000007322"/>
    </source>
</evidence>